<evidence type="ECO:0000256" key="2">
    <source>
        <dbReference type="ARBA" id="ARBA00022801"/>
    </source>
</evidence>
<dbReference type="RefSeq" id="WP_080868857.1">
    <property type="nucleotide sequence ID" value="NZ_LT009760.1"/>
</dbReference>
<protein>
    <submittedName>
        <fullName evidence="4">Putative MutT/nudix family protein</fullName>
    </submittedName>
</protein>
<evidence type="ECO:0000259" key="3">
    <source>
        <dbReference type="Pfam" id="PF00293"/>
    </source>
</evidence>
<dbReference type="CDD" id="cd04688">
    <property type="entry name" value="NUDIX_Hydrolase"/>
    <property type="match status" value="1"/>
</dbReference>
<evidence type="ECO:0000313" key="4">
    <source>
        <dbReference type="EMBL" id="CVI25315.1"/>
    </source>
</evidence>
<gene>
    <name evidence="4" type="ORF">AGR4A_pAt30130</name>
</gene>
<dbReference type="Proteomes" id="UP000192074">
    <property type="component" value="Unassembled WGS sequence"/>
</dbReference>
<dbReference type="Gene3D" id="3.90.79.10">
    <property type="entry name" value="Nucleoside Triphosphate Pyrophosphohydrolase"/>
    <property type="match status" value="1"/>
</dbReference>
<dbReference type="AlphaFoldDB" id="A0A822VBK3"/>
<proteinExistence type="predicted"/>
<keyword evidence="2" id="KW-0378">Hydrolase</keyword>
<reference evidence="4 5" key="1">
    <citation type="submission" date="2016-01" db="EMBL/GenBank/DDBJ databases">
        <authorList>
            <person name="Regsiter A."/>
            <person name="william w."/>
        </authorList>
    </citation>
    <scope>NUCLEOTIDE SEQUENCE [LARGE SCALE GENOMIC DNA]</scope>
    <source>
        <strain evidence="4 5">B6</strain>
    </source>
</reference>
<accession>A0A822VBK3</accession>
<evidence type="ECO:0000256" key="1">
    <source>
        <dbReference type="ARBA" id="ARBA00001946"/>
    </source>
</evidence>
<feature type="domain" description="Nudix hydrolase" evidence="3">
    <location>
        <begin position="41"/>
        <end position="135"/>
    </location>
</feature>
<evidence type="ECO:0000313" key="5">
    <source>
        <dbReference type="Proteomes" id="UP000192074"/>
    </source>
</evidence>
<dbReference type="SUPFAM" id="SSF55811">
    <property type="entry name" value="Nudix"/>
    <property type="match status" value="1"/>
</dbReference>
<organism evidence="4 5">
    <name type="scientific">Agrobacterium tumefaciens str. B6</name>
    <dbReference type="NCBI Taxonomy" id="1183423"/>
    <lineage>
        <taxon>Bacteria</taxon>
        <taxon>Pseudomonadati</taxon>
        <taxon>Pseudomonadota</taxon>
        <taxon>Alphaproteobacteria</taxon>
        <taxon>Hyphomicrobiales</taxon>
        <taxon>Rhizobiaceae</taxon>
        <taxon>Rhizobium/Agrobacterium group</taxon>
        <taxon>Agrobacterium</taxon>
        <taxon>Agrobacterium tumefaciens complex</taxon>
    </lineage>
</organism>
<dbReference type="InterPro" id="IPR000086">
    <property type="entry name" value="NUDIX_hydrolase_dom"/>
</dbReference>
<dbReference type="Pfam" id="PF00293">
    <property type="entry name" value="NUDIX"/>
    <property type="match status" value="1"/>
</dbReference>
<dbReference type="EMBL" id="FCNL01000042">
    <property type="protein sequence ID" value="CVI25315.1"/>
    <property type="molecule type" value="Genomic_DNA"/>
</dbReference>
<sequence length="150" mass="16929">MTINSKSSVIRIKALGLHWRGPKLLAFEVYDHEGRLKGVRPLGGGVEFGESAKDAVIREFKEEIDTDVSVLAGPIVLENVFVHEGEQRHEILFIFDLAFPEGAFEGQERIRFREDDGTLMAAAWYDPQELDVEGKPELYPKGLKPHLISR</sequence>
<comment type="caution">
    <text evidence="4">The sequence shown here is derived from an EMBL/GenBank/DDBJ whole genome shotgun (WGS) entry which is preliminary data.</text>
</comment>
<comment type="cofactor">
    <cofactor evidence="1">
        <name>Mg(2+)</name>
        <dbReference type="ChEBI" id="CHEBI:18420"/>
    </cofactor>
</comment>
<dbReference type="InterPro" id="IPR015797">
    <property type="entry name" value="NUDIX_hydrolase-like_dom_sf"/>
</dbReference>
<name>A0A822VBK3_AGRTU</name>
<dbReference type="PROSITE" id="PS00893">
    <property type="entry name" value="NUDIX_BOX"/>
    <property type="match status" value="1"/>
</dbReference>
<dbReference type="InterPro" id="IPR020084">
    <property type="entry name" value="NUDIX_hydrolase_CS"/>
</dbReference>
<dbReference type="GO" id="GO:0016787">
    <property type="term" value="F:hydrolase activity"/>
    <property type="evidence" value="ECO:0007669"/>
    <property type="project" value="UniProtKB-KW"/>
</dbReference>